<evidence type="ECO:0000313" key="3">
    <source>
        <dbReference type="Proteomes" id="UP000654075"/>
    </source>
</evidence>
<accession>A0A813DYD0</accession>
<gene>
    <name evidence="2" type="ORF">PGLA1383_LOCUS10087</name>
</gene>
<organism evidence="2 3">
    <name type="scientific">Polarella glacialis</name>
    <name type="common">Dinoflagellate</name>
    <dbReference type="NCBI Taxonomy" id="89957"/>
    <lineage>
        <taxon>Eukaryota</taxon>
        <taxon>Sar</taxon>
        <taxon>Alveolata</taxon>
        <taxon>Dinophyceae</taxon>
        <taxon>Suessiales</taxon>
        <taxon>Suessiaceae</taxon>
        <taxon>Polarella</taxon>
    </lineage>
</organism>
<keyword evidence="3" id="KW-1185">Reference proteome</keyword>
<feature type="non-terminal residue" evidence="2">
    <location>
        <position position="92"/>
    </location>
</feature>
<protein>
    <submittedName>
        <fullName evidence="2">Uncharacterized protein</fullName>
    </submittedName>
</protein>
<feature type="compositionally biased region" description="Polar residues" evidence="1">
    <location>
        <begin position="10"/>
        <end position="20"/>
    </location>
</feature>
<dbReference type="EMBL" id="CAJNNV010004914">
    <property type="protein sequence ID" value="CAE8591416.1"/>
    <property type="molecule type" value="Genomic_DNA"/>
</dbReference>
<dbReference type="AlphaFoldDB" id="A0A813DYD0"/>
<name>A0A813DYD0_POLGL</name>
<evidence type="ECO:0000256" key="1">
    <source>
        <dbReference type="SAM" id="MobiDB-lite"/>
    </source>
</evidence>
<proteinExistence type="predicted"/>
<feature type="region of interest" description="Disordered" evidence="1">
    <location>
        <begin position="1"/>
        <end position="24"/>
    </location>
</feature>
<evidence type="ECO:0000313" key="2">
    <source>
        <dbReference type="EMBL" id="CAE8591416.1"/>
    </source>
</evidence>
<comment type="caution">
    <text evidence="2">The sequence shown here is derived from an EMBL/GenBank/DDBJ whole genome shotgun (WGS) entry which is preliminary data.</text>
</comment>
<feature type="non-terminal residue" evidence="2">
    <location>
        <position position="1"/>
    </location>
</feature>
<dbReference type="Proteomes" id="UP000654075">
    <property type="component" value="Unassembled WGS sequence"/>
</dbReference>
<reference evidence="2" key="1">
    <citation type="submission" date="2021-02" db="EMBL/GenBank/DDBJ databases">
        <authorList>
            <person name="Dougan E. K."/>
            <person name="Rhodes N."/>
            <person name="Thang M."/>
            <person name="Chan C."/>
        </authorList>
    </citation>
    <scope>NUCLEOTIDE SEQUENCE</scope>
</reference>
<sequence>ALRRAPPGSSAISKEASGQNREVEEWQELCARRRDLDSELYEASAFEEAAARDARSKAEAASRSREALTAAQAELSSLHDELAAAASEVGVQ</sequence>